<proteinExistence type="predicted"/>
<protein>
    <submittedName>
        <fullName evidence="1">Uncharacterized protein</fullName>
    </submittedName>
</protein>
<name>A0ACC0K7Q8_CHOFU</name>
<gene>
    <name evidence="1" type="ORF">MSG28_013533</name>
</gene>
<keyword evidence="2" id="KW-1185">Reference proteome</keyword>
<reference evidence="1 2" key="1">
    <citation type="journal article" date="2022" name="Genome Biol. Evol.">
        <title>The Spruce Budworm Genome: Reconstructing the Evolutionary History of Antifreeze Proteins.</title>
        <authorList>
            <person name="Beliveau C."/>
            <person name="Gagne P."/>
            <person name="Picq S."/>
            <person name="Vernygora O."/>
            <person name="Keeling C.I."/>
            <person name="Pinkney K."/>
            <person name="Doucet D."/>
            <person name="Wen F."/>
            <person name="Johnston J.S."/>
            <person name="Maaroufi H."/>
            <person name="Boyle B."/>
            <person name="Laroche J."/>
            <person name="Dewar K."/>
            <person name="Juretic N."/>
            <person name="Blackburn G."/>
            <person name="Nisole A."/>
            <person name="Brunet B."/>
            <person name="Brandao M."/>
            <person name="Lumley L."/>
            <person name="Duan J."/>
            <person name="Quan G."/>
            <person name="Lucarotti C.J."/>
            <person name="Roe A.D."/>
            <person name="Sperling F.A.H."/>
            <person name="Levesque R.C."/>
            <person name="Cusson M."/>
        </authorList>
    </citation>
    <scope>NUCLEOTIDE SEQUENCE [LARGE SCALE GENOMIC DNA]</scope>
    <source>
        <strain evidence="1">Glfc:IPQL:Cfum</strain>
    </source>
</reference>
<dbReference type="EMBL" id="CM046124">
    <property type="protein sequence ID" value="KAI8432536.1"/>
    <property type="molecule type" value="Genomic_DNA"/>
</dbReference>
<sequence>MEVPGFPGFIKTINDGEEVEDFSEESDVEVEYQPSKQKVKKKADFNPKFQFVSSVEEYNKNTWDDLQKYVRRNVKRTIDEKIERRRAQAKVSGSAGNIDTDSDADSKDGDVDELQISDDELRKDEIKTKEKKLSKKKKLKQEIKEDDIQEGARIEYDSDFFEEPPPYDDQASFYMMNLSRPLLKAIGILNYVHPTPIQAATVPVALLGKDICACAATGTGKTAAYMLPILERLLYKTTGGDRVTRVLVLVPTRELGAQVHAVTRQLSQFTSVTVGLSVGGLDVKYQETVLRRNPDVVIATPGRLIDHIRNTPSFSLHSIEVLVLDEADRMLDEYFAEQMKEIIRQCSPKRQTMLFSATMSEEVKDLAAVSLQKPVKLFVDSNKDVAFNLRQEFVRIRKERESDREAMLAALVCRTFRDRAVIFVQTKKQAHRLHVALGLLGVKVAELHGALNQPQRLDSLKRFKEELVDVLVATDVAARGLDIPGVKTVLNFTLPATLEHYIHRVGRTARAGRAGVSVSLAGEAERNLVKAIVKRAKRPVKSRQVPPDIVAKYRERLARLEPEIAAILDEEYAERQLNKMEKQTASLESSIKQESGAPAPAKRPHDWFQTPREKREEKERLALTVHAGKDKQKQKAKKRKRDSDDESDYETTKKRRKDKPAKPKVKDTAEERVQREMEKVALLQSRMAKRNKKQHRIRAVDDNDDRSQNRNSNKKQKSKRKQSNFANDLTDTSRSTTKRLRYDANRVQKGMGPPIGKSGKSGKGPKGKGPAKGRGPPMGKSQKGNGPKGPPKGKGKPQKGKAFGKPQAGRKDGRRNK</sequence>
<accession>A0ACC0K7Q8</accession>
<comment type="caution">
    <text evidence="1">The sequence shown here is derived from an EMBL/GenBank/DDBJ whole genome shotgun (WGS) entry which is preliminary data.</text>
</comment>
<organism evidence="1 2">
    <name type="scientific">Choristoneura fumiferana</name>
    <name type="common">Spruce budworm moth</name>
    <name type="synonym">Archips fumiferana</name>
    <dbReference type="NCBI Taxonomy" id="7141"/>
    <lineage>
        <taxon>Eukaryota</taxon>
        <taxon>Metazoa</taxon>
        <taxon>Ecdysozoa</taxon>
        <taxon>Arthropoda</taxon>
        <taxon>Hexapoda</taxon>
        <taxon>Insecta</taxon>
        <taxon>Pterygota</taxon>
        <taxon>Neoptera</taxon>
        <taxon>Endopterygota</taxon>
        <taxon>Lepidoptera</taxon>
        <taxon>Glossata</taxon>
        <taxon>Ditrysia</taxon>
        <taxon>Tortricoidea</taxon>
        <taxon>Tortricidae</taxon>
        <taxon>Tortricinae</taxon>
        <taxon>Choristoneura</taxon>
    </lineage>
</organism>
<evidence type="ECO:0000313" key="2">
    <source>
        <dbReference type="Proteomes" id="UP001064048"/>
    </source>
</evidence>
<dbReference type="Proteomes" id="UP001064048">
    <property type="component" value="Chromosome 24"/>
</dbReference>
<evidence type="ECO:0000313" key="1">
    <source>
        <dbReference type="EMBL" id="KAI8432536.1"/>
    </source>
</evidence>